<comment type="similarity">
    <text evidence="3 11">Belongs to the class-II pyridoxal-phosphate-dependent aminotransferase family. Histidinol-phosphate aminotransferase subfamily.</text>
</comment>
<dbReference type="HAMAP" id="MF_01023">
    <property type="entry name" value="HisC_aminotrans_2"/>
    <property type="match status" value="1"/>
</dbReference>
<comment type="pathway">
    <text evidence="2 11">Amino-acid biosynthesis; L-histidine biosynthesis; L-histidine from 5-phospho-alpha-D-ribose 1-diphosphate: step 7/9.</text>
</comment>
<dbReference type="PANTHER" id="PTHR43643">
    <property type="entry name" value="HISTIDINOL-PHOSPHATE AMINOTRANSFERASE 2"/>
    <property type="match status" value="1"/>
</dbReference>
<evidence type="ECO:0000259" key="12">
    <source>
        <dbReference type="Pfam" id="PF00155"/>
    </source>
</evidence>
<dbReference type="NCBIfam" id="TIGR01141">
    <property type="entry name" value="hisC"/>
    <property type="match status" value="1"/>
</dbReference>
<comment type="caution">
    <text evidence="13">The sequence shown here is derived from an EMBL/GenBank/DDBJ whole genome shotgun (WGS) entry which is preliminary data.</text>
</comment>
<name>A0A7C2ZDJ6_9AQUI</name>
<evidence type="ECO:0000256" key="1">
    <source>
        <dbReference type="ARBA" id="ARBA00001933"/>
    </source>
</evidence>
<evidence type="ECO:0000313" key="13">
    <source>
        <dbReference type="EMBL" id="HEW45390.1"/>
    </source>
</evidence>
<accession>A0A7C2ZDJ6</accession>
<evidence type="ECO:0000256" key="8">
    <source>
        <dbReference type="ARBA" id="ARBA00022898"/>
    </source>
</evidence>
<comment type="catalytic activity">
    <reaction evidence="10 11">
        <text>L-histidinol phosphate + 2-oxoglutarate = 3-(imidazol-4-yl)-2-oxopropyl phosphate + L-glutamate</text>
        <dbReference type="Rhea" id="RHEA:23744"/>
        <dbReference type="ChEBI" id="CHEBI:16810"/>
        <dbReference type="ChEBI" id="CHEBI:29985"/>
        <dbReference type="ChEBI" id="CHEBI:57766"/>
        <dbReference type="ChEBI" id="CHEBI:57980"/>
        <dbReference type="EC" id="2.6.1.9"/>
    </reaction>
</comment>
<keyword evidence="8 11" id="KW-0663">Pyridoxal phosphate</keyword>
<comment type="subunit">
    <text evidence="4 11">Homodimer.</text>
</comment>
<keyword evidence="6 11" id="KW-0028">Amino-acid biosynthesis</keyword>
<proteinExistence type="inferred from homology"/>
<evidence type="ECO:0000256" key="5">
    <source>
        <dbReference type="ARBA" id="ARBA00022576"/>
    </source>
</evidence>
<evidence type="ECO:0000256" key="2">
    <source>
        <dbReference type="ARBA" id="ARBA00005011"/>
    </source>
</evidence>
<feature type="domain" description="Aminotransferase class I/classII large" evidence="12">
    <location>
        <begin position="20"/>
        <end position="342"/>
    </location>
</feature>
<dbReference type="InterPro" id="IPR004839">
    <property type="entry name" value="Aminotransferase_I/II_large"/>
</dbReference>
<keyword evidence="9 11" id="KW-0368">Histidine biosynthesis</keyword>
<dbReference type="EMBL" id="DSFP01000024">
    <property type="protein sequence ID" value="HEW45390.1"/>
    <property type="molecule type" value="Genomic_DNA"/>
</dbReference>
<dbReference type="InterPro" id="IPR050106">
    <property type="entry name" value="HistidinolP_aminotransfase"/>
</dbReference>
<reference evidence="13" key="1">
    <citation type="journal article" date="2020" name="mSystems">
        <title>Genome- and Community-Level Interaction Insights into Carbon Utilization and Element Cycling Functions of Hydrothermarchaeota in Hydrothermal Sediment.</title>
        <authorList>
            <person name="Zhou Z."/>
            <person name="Liu Y."/>
            <person name="Xu W."/>
            <person name="Pan J."/>
            <person name="Luo Z.H."/>
            <person name="Li M."/>
        </authorList>
    </citation>
    <scope>NUCLEOTIDE SEQUENCE [LARGE SCALE GENOMIC DNA]</scope>
    <source>
        <strain evidence="13">SpSt-132</strain>
    </source>
</reference>
<dbReference type="InterPro" id="IPR015421">
    <property type="entry name" value="PyrdxlP-dep_Trfase_major"/>
</dbReference>
<keyword evidence="5 11" id="KW-0032">Aminotransferase</keyword>
<dbReference type="GO" id="GO:0000105">
    <property type="term" value="P:L-histidine biosynthetic process"/>
    <property type="evidence" value="ECO:0007669"/>
    <property type="project" value="UniProtKB-UniRule"/>
</dbReference>
<evidence type="ECO:0000256" key="11">
    <source>
        <dbReference type="HAMAP-Rule" id="MF_01023"/>
    </source>
</evidence>
<dbReference type="EC" id="2.6.1.9" evidence="11"/>
<dbReference type="GO" id="GO:0030170">
    <property type="term" value="F:pyridoxal phosphate binding"/>
    <property type="evidence" value="ECO:0007669"/>
    <property type="project" value="InterPro"/>
</dbReference>
<dbReference type="CDD" id="cd00609">
    <property type="entry name" value="AAT_like"/>
    <property type="match status" value="1"/>
</dbReference>
<dbReference type="InterPro" id="IPR005861">
    <property type="entry name" value="HisP_aminotrans"/>
</dbReference>
<organism evidence="13">
    <name type="scientific">Hydrogenobacter sp</name>
    <dbReference type="NCBI Taxonomy" id="2152829"/>
    <lineage>
        <taxon>Bacteria</taxon>
        <taxon>Pseudomonadati</taxon>
        <taxon>Aquificota</taxon>
        <taxon>Aquificia</taxon>
        <taxon>Aquificales</taxon>
        <taxon>Aquificaceae</taxon>
        <taxon>Hydrogenobacter</taxon>
    </lineage>
</organism>
<dbReference type="Gene3D" id="3.90.1150.10">
    <property type="entry name" value="Aspartate Aminotransferase, domain 1"/>
    <property type="match status" value="1"/>
</dbReference>
<dbReference type="AlphaFoldDB" id="A0A7C2ZDJ6"/>
<comment type="cofactor">
    <cofactor evidence="1 11">
        <name>pyridoxal 5'-phosphate</name>
        <dbReference type="ChEBI" id="CHEBI:597326"/>
    </cofactor>
</comment>
<evidence type="ECO:0000256" key="10">
    <source>
        <dbReference type="ARBA" id="ARBA00047481"/>
    </source>
</evidence>
<dbReference type="UniPathway" id="UPA00031">
    <property type="reaction ID" value="UER00012"/>
</dbReference>
<dbReference type="PANTHER" id="PTHR43643:SF6">
    <property type="entry name" value="HISTIDINOL-PHOSPHATE AMINOTRANSFERASE"/>
    <property type="match status" value="1"/>
</dbReference>
<feature type="modified residue" description="N6-(pyridoxal phosphate)lysine" evidence="11">
    <location>
        <position position="208"/>
    </location>
</feature>
<gene>
    <name evidence="11 13" type="primary">hisC</name>
    <name evidence="13" type="ORF">ENO47_01775</name>
</gene>
<evidence type="ECO:0000256" key="3">
    <source>
        <dbReference type="ARBA" id="ARBA00007970"/>
    </source>
</evidence>
<dbReference type="Pfam" id="PF00155">
    <property type="entry name" value="Aminotran_1_2"/>
    <property type="match status" value="1"/>
</dbReference>
<evidence type="ECO:0000256" key="7">
    <source>
        <dbReference type="ARBA" id="ARBA00022679"/>
    </source>
</evidence>
<dbReference type="GO" id="GO:0004400">
    <property type="term" value="F:histidinol-phosphate transaminase activity"/>
    <property type="evidence" value="ECO:0007669"/>
    <property type="project" value="UniProtKB-UniRule"/>
</dbReference>
<sequence>MISKRVLSLSPYKTETTSAKVKLSSNELSIDFPEEVKKRIAEEVSKIPFNRYPDPEANLLKEALAGWLGVKPENLLLGNGSDELIYYLSIGIGEFDRGVFYPVPTFSMYGISAQVLGREKVETRLDENFDVDLKESLRLIEESRPIIAYFAYPNNPTGNCFSEDRIRRIREKGLFLVVDEAYYSYSGKTFLNEALHREDTVVLRTLSKIGMAGLRVGIMVGREEVIRELNKIRLPFNITYPSQVIAKLLLTEFYHIIEDAVRVVIKERERVYRELSKMEGIKVYPSEANFILFKSLSIPADLLHKRLVAEGVLIRNFSYMVPQCLRVSIGKPQENDAFLEAIGRVLKNS</sequence>
<keyword evidence="7 11" id="KW-0808">Transferase</keyword>
<evidence type="ECO:0000256" key="6">
    <source>
        <dbReference type="ARBA" id="ARBA00022605"/>
    </source>
</evidence>
<evidence type="ECO:0000256" key="9">
    <source>
        <dbReference type="ARBA" id="ARBA00023102"/>
    </source>
</evidence>
<protein>
    <recommendedName>
        <fullName evidence="11">Histidinol-phosphate aminotransferase</fullName>
        <ecNumber evidence="11">2.6.1.9</ecNumber>
    </recommendedName>
    <alternativeName>
        <fullName evidence="11">Imidazole acetol-phosphate transaminase</fullName>
    </alternativeName>
</protein>
<evidence type="ECO:0000256" key="4">
    <source>
        <dbReference type="ARBA" id="ARBA00011738"/>
    </source>
</evidence>
<dbReference type="InterPro" id="IPR015424">
    <property type="entry name" value="PyrdxlP-dep_Trfase"/>
</dbReference>
<dbReference type="InterPro" id="IPR015422">
    <property type="entry name" value="PyrdxlP-dep_Trfase_small"/>
</dbReference>
<dbReference type="SUPFAM" id="SSF53383">
    <property type="entry name" value="PLP-dependent transferases"/>
    <property type="match status" value="1"/>
</dbReference>
<dbReference type="Gene3D" id="3.40.640.10">
    <property type="entry name" value="Type I PLP-dependent aspartate aminotransferase-like (Major domain)"/>
    <property type="match status" value="1"/>
</dbReference>